<dbReference type="InterPro" id="IPR009951">
    <property type="entry name" value="Host-nuc_inhib_Gam"/>
</dbReference>
<protein>
    <submittedName>
        <fullName evidence="1">Phage host-nuclease inhibitor protein Gam</fullName>
    </submittedName>
</protein>
<dbReference type="GO" id="GO:0042262">
    <property type="term" value="P:DNA protection"/>
    <property type="evidence" value="ECO:0007669"/>
    <property type="project" value="InterPro"/>
</dbReference>
<dbReference type="Pfam" id="PF07352">
    <property type="entry name" value="Phage_Mu_Gam"/>
    <property type="match status" value="1"/>
</dbReference>
<dbReference type="EMBL" id="JACHEN010000009">
    <property type="protein sequence ID" value="MBB6215627.1"/>
    <property type="molecule type" value="Genomic_DNA"/>
</dbReference>
<proteinExistence type="predicted"/>
<evidence type="ECO:0000313" key="2">
    <source>
        <dbReference type="Proteomes" id="UP000579281"/>
    </source>
</evidence>
<dbReference type="AlphaFoldDB" id="A0A841KQC3"/>
<dbReference type="Proteomes" id="UP000579281">
    <property type="component" value="Unassembled WGS sequence"/>
</dbReference>
<comment type="caution">
    <text evidence="1">The sequence shown here is derived from an EMBL/GenBank/DDBJ whole genome shotgun (WGS) entry which is preliminary data.</text>
</comment>
<keyword evidence="2" id="KW-1185">Reference proteome</keyword>
<dbReference type="SUPFAM" id="SSF161266">
    <property type="entry name" value="Gam-like"/>
    <property type="match status" value="1"/>
</dbReference>
<gene>
    <name evidence="1" type="ORF">HNQ80_001716</name>
</gene>
<organism evidence="1 2">
    <name type="scientific">Anaerosolibacter carboniphilus</name>
    <dbReference type="NCBI Taxonomy" id="1417629"/>
    <lineage>
        <taxon>Bacteria</taxon>
        <taxon>Bacillati</taxon>
        <taxon>Bacillota</taxon>
        <taxon>Clostridia</taxon>
        <taxon>Peptostreptococcales</taxon>
        <taxon>Thermotaleaceae</taxon>
        <taxon>Anaerosolibacter</taxon>
    </lineage>
</organism>
<dbReference type="RefSeq" id="WP_184310088.1">
    <property type="nucleotide sequence ID" value="NZ_JACHEN010000009.1"/>
</dbReference>
<dbReference type="GO" id="GO:0003690">
    <property type="term" value="F:double-stranded DNA binding"/>
    <property type="evidence" value="ECO:0007669"/>
    <property type="project" value="InterPro"/>
</dbReference>
<name>A0A841KQC3_9FIRM</name>
<sequence length="181" mass="21015">MLNQLDLLEIEEVQQSGVQENRFIINDIEGVNWAFRKIKAYHNQKAEIEALAKAEIERIQTWLVNEAKQIDESIAFFEGKLTEYAVVQREADPKFKCSTPYGKIGFRKQQPKWEYDEEKAIHSLKEAGLKELIRVKEEPKKDEIKKLFRVVDGKAVDPDGQIIDGITITDREDKLEIKVVE</sequence>
<evidence type="ECO:0000313" key="1">
    <source>
        <dbReference type="EMBL" id="MBB6215627.1"/>
    </source>
</evidence>
<accession>A0A841KQC3</accession>
<reference evidence="1 2" key="1">
    <citation type="submission" date="2020-08" db="EMBL/GenBank/DDBJ databases">
        <title>Genomic Encyclopedia of Type Strains, Phase IV (KMG-IV): sequencing the most valuable type-strain genomes for metagenomic binning, comparative biology and taxonomic classification.</title>
        <authorList>
            <person name="Goeker M."/>
        </authorList>
    </citation>
    <scope>NUCLEOTIDE SEQUENCE [LARGE SCALE GENOMIC DNA]</scope>
    <source>
        <strain evidence="1 2">DSM 103526</strain>
    </source>
</reference>